<gene>
    <name evidence="2" type="ORF">STAS_07722</name>
</gene>
<accession>A0A5A7PGJ3</accession>
<name>A0A5A7PGJ3_STRAF</name>
<comment type="caution">
    <text evidence="2">The sequence shown here is derived from an EMBL/GenBank/DDBJ whole genome shotgun (WGS) entry which is preliminary data.</text>
</comment>
<proteinExistence type="predicted"/>
<organism evidence="2 3">
    <name type="scientific">Striga asiatica</name>
    <name type="common">Asiatic witchweed</name>
    <name type="synonym">Buchnera asiatica</name>
    <dbReference type="NCBI Taxonomy" id="4170"/>
    <lineage>
        <taxon>Eukaryota</taxon>
        <taxon>Viridiplantae</taxon>
        <taxon>Streptophyta</taxon>
        <taxon>Embryophyta</taxon>
        <taxon>Tracheophyta</taxon>
        <taxon>Spermatophyta</taxon>
        <taxon>Magnoliopsida</taxon>
        <taxon>eudicotyledons</taxon>
        <taxon>Gunneridae</taxon>
        <taxon>Pentapetalae</taxon>
        <taxon>asterids</taxon>
        <taxon>lamiids</taxon>
        <taxon>Lamiales</taxon>
        <taxon>Orobanchaceae</taxon>
        <taxon>Buchnereae</taxon>
        <taxon>Striga</taxon>
    </lineage>
</organism>
<dbReference type="InterPro" id="IPR035983">
    <property type="entry name" value="Hect_E3_ubiquitin_ligase"/>
</dbReference>
<sequence>MVDALWNPTIDEVRSLPRSTASMPLIWTNAFIYYVLGFDPSSKDYKVIRILSNSAAEFYTLLSHELQKDGLGMWRSGSSSGGLSMEVDRDGLFDIQLPNADASDGSKFCKVIEYYRLFGRVMAKALQDGRFLDLPLSVAFYNLAFGQDDELDISPVEIDEALVIEDDDISDEDDDDLIPMHMMEHLLPTVEECAVCEMESQIQVSIVADLAQPKNPDRGHVDMGHAVNVLVEKWRPLDDETEQYCGVDYSLPLDQMVKDWQEAEGKNIGYATYTTLVVPINSLLCLTPVTRGGAHAEDPAPAGEVRGSGRERVQLGLILVNGLCRLTGGDIEQIGDEKGAFGGEEHHQHVVELAWGIRLWRGGVRLRERPRAAGPDLGERGTG</sequence>
<evidence type="ECO:0000256" key="1">
    <source>
        <dbReference type="ARBA" id="ARBA00022679"/>
    </source>
</evidence>
<dbReference type="PANTHER" id="PTHR45670:SF1">
    <property type="entry name" value="E3 UBIQUITIN-PROTEIN LIGASE HECTD1"/>
    <property type="match status" value="1"/>
</dbReference>
<dbReference type="GO" id="GO:0000209">
    <property type="term" value="P:protein polyubiquitination"/>
    <property type="evidence" value="ECO:0007669"/>
    <property type="project" value="TreeGrafter"/>
</dbReference>
<protein>
    <submittedName>
        <fullName evidence="2">E3 ubiquitin-protein ligase UPL3</fullName>
    </submittedName>
</protein>
<dbReference type="EMBL" id="BKCP01004516">
    <property type="protein sequence ID" value="GER31688.1"/>
    <property type="molecule type" value="Genomic_DNA"/>
</dbReference>
<dbReference type="OrthoDB" id="2018786at2759"/>
<keyword evidence="3" id="KW-1185">Reference proteome</keyword>
<dbReference type="GO" id="GO:0043161">
    <property type="term" value="P:proteasome-mediated ubiquitin-dependent protein catabolic process"/>
    <property type="evidence" value="ECO:0007669"/>
    <property type="project" value="TreeGrafter"/>
</dbReference>
<dbReference type="Proteomes" id="UP000325081">
    <property type="component" value="Unassembled WGS sequence"/>
</dbReference>
<dbReference type="AlphaFoldDB" id="A0A5A7PGJ3"/>
<dbReference type="PANTHER" id="PTHR45670">
    <property type="entry name" value="E3 UBIQUITIN-PROTEIN LIGASE TRIP12"/>
    <property type="match status" value="1"/>
</dbReference>
<dbReference type="GO" id="GO:0061630">
    <property type="term" value="F:ubiquitin protein ligase activity"/>
    <property type="evidence" value="ECO:0007669"/>
    <property type="project" value="InterPro"/>
</dbReference>
<evidence type="ECO:0000313" key="3">
    <source>
        <dbReference type="Proteomes" id="UP000325081"/>
    </source>
</evidence>
<reference evidence="3" key="1">
    <citation type="journal article" date="2019" name="Curr. Biol.">
        <title>Genome Sequence of Striga asiatica Provides Insight into the Evolution of Plant Parasitism.</title>
        <authorList>
            <person name="Yoshida S."/>
            <person name="Kim S."/>
            <person name="Wafula E.K."/>
            <person name="Tanskanen J."/>
            <person name="Kim Y.M."/>
            <person name="Honaas L."/>
            <person name="Yang Z."/>
            <person name="Spallek T."/>
            <person name="Conn C.E."/>
            <person name="Ichihashi Y."/>
            <person name="Cheong K."/>
            <person name="Cui S."/>
            <person name="Der J.P."/>
            <person name="Gundlach H."/>
            <person name="Jiao Y."/>
            <person name="Hori C."/>
            <person name="Ishida J.K."/>
            <person name="Kasahara H."/>
            <person name="Kiba T."/>
            <person name="Kim M.S."/>
            <person name="Koo N."/>
            <person name="Laohavisit A."/>
            <person name="Lee Y.H."/>
            <person name="Lumba S."/>
            <person name="McCourt P."/>
            <person name="Mortimer J.C."/>
            <person name="Mutuku J.M."/>
            <person name="Nomura T."/>
            <person name="Sasaki-Sekimoto Y."/>
            <person name="Seto Y."/>
            <person name="Wang Y."/>
            <person name="Wakatake T."/>
            <person name="Sakakibara H."/>
            <person name="Demura T."/>
            <person name="Yamaguchi S."/>
            <person name="Yoneyama K."/>
            <person name="Manabe R.I."/>
            <person name="Nelson D.C."/>
            <person name="Schulman A.H."/>
            <person name="Timko M.P."/>
            <person name="dePamphilis C.W."/>
            <person name="Choi D."/>
            <person name="Shirasu K."/>
        </authorList>
    </citation>
    <scope>NUCLEOTIDE SEQUENCE [LARGE SCALE GENOMIC DNA]</scope>
    <source>
        <strain evidence="3">cv. UVA1</strain>
    </source>
</reference>
<dbReference type="InterPro" id="IPR045322">
    <property type="entry name" value="HECTD1/TRIP12-like"/>
</dbReference>
<keyword evidence="1" id="KW-0808">Transferase</keyword>
<dbReference type="SUPFAM" id="SSF56204">
    <property type="entry name" value="Hect, E3 ligase catalytic domain"/>
    <property type="match status" value="1"/>
</dbReference>
<dbReference type="Gene3D" id="3.90.1750.10">
    <property type="entry name" value="Hect, E3 ligase catalytic domains"/>
    <property type="match status" value="1"/>
</dbReference>
<evidence type="ECO:0000313" key="2">
    <source>
        <dbReference type="EMBL" id="GER31688.1"/>
    </source>
</evidence>